<feature type="non-terminal residue" evidence="1">
    <location>
        <position position="61"/>
    </location>
</feature>
<accession>A0ABQ5KSI8</accession>
<organism evidence="1 2">
    <name type="scientific">Aduncisulcus paluster</name>
    <dbReference type="NCBI Taxonomy" id="2918883"/>
    <lineage>
        <taxon>Eukaryota</taxon>
        <taxon>Metamonada</taxon>
        <taxon>Carpediemonas-like organisms</taxon>
        <taxon>Aduncisulcus</taxon>
    </lineage>
</organism>
<evidence type="ECO:0000313" key="2">
    <source>
        <dbReference type="Proteomes" id="UP001057375"/>
    </source>
</evidence>
<name>A0ABQ5KSI8_9EUKA</name>
<evidence type="ECO:0000313" key="1">
    <source>
        <dbReference type="EMBL" id="GKT34971.1"/>
    </source>
</evidence>
<protein>
    <submittedName>
        <fullName evidence="1">ACT domain-containing protein</fullName>
    </submittedName>
</protein>
<dbReference type="EMBL" id="BQXS01003649">
    <property type="protein sequence ID" value="GKT34971.1"/>
    <property type="molecule type" value="Genomic_DNA"/>
</dbReference>
<keyword evidence="2" id="KW-1185">Reference proteome</keyword>
<proteinExistence type="predicted"/>
<sequence length="61" mass="6581">MIKNGEVSGVSEAVKAVGISRSTYYKYSDHVFSLAEGALGKKVTWTLLLHHESGVLSTVLD</sequence>
<reference evidence="1" key="1">
    <citation type="submission" date="2022-03" db="EMBL/GenBank/DDBJ databases">
        <title>Draft genome sequence of Aduncisulcus paluster, a free-living microaerophilic Fornicata.</title>
        <authorList>
            <person name="Yuyama I."/>
            <person name="Kume K."/>
            <person name="Tamura T."/>
            <person name="Inagaki Y."/>
            <person name="Hashimoto T."/>
        </authorList>
    </citation>
    <scope>NUCLEOTIDE SEQUENCE</scope>
    <source>
        <strain evidence="1">NY0171</strain>
    </source>
</reference>
<gene>
    <name evidence="1" type="ORF">ADUPG1_002900</name>
</gene>
<dbReference type="Proteomes" id="UP001057375">
    <property type="component" value="Unassembled WGS sequence"/>
</dbReference>
<comment type="caution">
    <text evidence="1">The sequence shown here is derived from an EMBL/GenBank/DDBJ whole genome shotgun (WGS) entry which is preliminary data.</text>
</comment>